<dbReference type="PANTHER" id="PTHR43765:SF2">
    <property type="entry name" value="2-DEHYDROPANTOATE 2-REDUCTASE"/>
    <property type="match status" value="1"/>
</dbReference>
<organism evidence="14 15">
    <name type="scientific">Thermoproteus tenax (strain ATCC 35583 / DSM 2078 / JCM 9277 / NBRC 100435 / Kra 1)</name>
    <dbReference type="NCBI Taxonomy" id="768679"/>
    <lineage>
        <taxon>Archaea</taxon>
        <taxon>Thermoproteota</taxon>
        <taxon>Thermoprotei</taxon>
        <taxon>Thermoproteales</taxon>
        <taxon>Thermoproteaceae</taxon>
        <taxon>Thermoproteus</taxon>
    </lineage>
</organism>
<dbReference type="NCBIfam" id="TIGR00745">
    <property type="entry name" value="apbA_panE"/>
    <property type="match status" value="1"/>
</dbReference>
<comment type="pathway">
    <text evidence="1 11">Cofactor biosynthesis; coenzyme A biosynthesis.</text>
</comment>
<accession>G4RJI1</accession>
<evidence type="ECO:0000256" key="6">
    <source>
        <dbReference type="ARBA" id="ARBA00023002"/>
    </source>
</evidence>
<evidence type="ECO:0000256" key="8">
    <source>
        <dbReference type="ARBA" id="ARBA00047506"/>
    </source>
</evidence>
<gene>
    <name evidence="14" type="primary">apbA</name>
    <name evidence="14" type="ordered locus">TTX_1082</name>
</gene>
<dbReference type="SUPFAM" id="SSF48179">
    <property type="entry name" value="6-phosphogluconate dehydrogenase C-terminal domain-like"/>
    <property type="match status" value="1"/>
</dbReference>
<dbReference type="UniPathway" id="UPA00241"/>
<dbReference type="InterPro" id="IPR013328">
    <property type="entry name" value="6PGD_dom2"/>
</dbReference>
<comment type="similarity">
    <text evidence="2 11">Belongs to the ketopantoate reductase family.</text>
</comment>
<comment type="catalytic activity">
    <reaction evidence="8">
        <text>(R)-pantoate + NADP(+) = 2-dehydropantoate + NADPH + H(+)</text>
        <dbReference type="Rhea" id="RHEA:16233"/>
        <dbReference type="ChEBI" id="CHEBI:11561"/>
        <dbReference type="ChEBI" id="CHEBI:15378"/>
        <dbReference type="ChEBI" id="CHEBI:15980"/>
        <dbReference type="ChEBI" id="CHEBI:57783"/>
        <dbReference type="ChEBI" id="CHEBI:58349"/>
        <dbReference type="EC" id="1.1.1.169"/>
    </reaction>
    <physiologicalReaction direction="right-to-left" evidence="8">
        <dbReference type="Rhea" id="RHEA:16235"/>
    </physiologicalReaction>
</comment>
<comment type="function">
    <text evidence="11">Catalyzes the NADPH-dependent reduction of ketopantoate into pantoic acid.</text>
</comment>
<dbReference type="RefSeq" id="WP_014126981.1">
    <property type="nucleotide sequence ID" value="NC_016070.1"/>
</dbReference>
<proteinExistence type="inferred from homology"/>
<evidence type="ECO:0000256" key="2">
    <source>
        <dbReference type="ARBA" id="ARBA00007870"/>
    </source>
</evidence>
<dbReference type="SUPFAM" id="SSF51735">
    <property type="entry name" value="NAD(P)-binding Rossmann-fold domains"/>
    <property type="match status" value="1"/>
</dbReference>
<evidence type="ECO:0000256" key="10">
    <source>
        <dbReference type="ARBA" id="ARBA00056765"/>
    </source>
</evidence>
<name>G4RJI1_THETK</name>
<feature type="domain" description="Ketopantoate reductase N-terminal" evidence="12">
    <location>
        <begin position="2"/>
        <end position="127"/>
    </location>
</feature>
<dbReference type="InterPro" id="IPR013752">
    <property type="entry name" value="KPA_reductase"/>
</dbReference>
<dbReference type="Gene3D" id="1.10.1040.10">
    <property type="entry name" value="N-(1-d-carboxylethyl)-l-norvaline Dehydrogenase, domain 2"/>
    <property type="match status" value="1"/>
</dbReference>
<dbReference type="Proteomes" id="UP000002654">
    <property type="component" value="Chromosome"/>
</dbReference>
<dbReference type="GeneID" id="11261971"/>
<dbReference type="PANTHER" id="PTHR43765">
    <property type="entry name" value="2-DEHYDROPANTOATE 2-REDUCTASE-RELATED"/>
    <property type="match status" value="1"/>
</dbReference>
<dbReference type="InterPro" id="IPR050838">
    <property type="entry name" value="Ketopantoate_reductase"/>
</dbReference>
<dbReference type="FunFam" id="1.10.1040.10:FF:000017">
    <property type="entry name" value="2-dehydropantoate 2-reductase"/>
    <property type="match status" value="1"/>
</dbReference>
<evidence type="ECO:0000313" key="15">
    <source>
        <dbReference type="Proteomes" id="UP000002654"/>
    </source>
</evidence>
<protein>
    <recommendedName>
        <fullName evidence="4 11">2-dehydropantoate 2-reductase</fullName>
        <ecNumber evidence="3 11">1.1.1.169</ecNumber>
    </recommendedName>
    <alternativeName>
        <fullName evidence="7 11">Ketopantoate reductase</fullName>
    </alternativeName>
</protein>
<evidence type="ECO:0000256" key="4">
    <source>
        <dbReference type="ARBA" id="ARBA00019465"/>
    </source>
</evidence>
<dbReference type="EC" id="1.1.1.169" evidence="3 11"/>
<dbReference type="PaxDb" id="768679-TTX_1082"/>
<keyword evidence="5 11" id="KW-0521">NADP</keyword>
<dbReference type="Gene3D" id="3.40.50.720">
    <property type="entry name" value="NAD(P)-binding Rossmann-like Domain"/>
    <property type="match status" value="1"/>
</dbReference>
<dbReference type="GO" id="GO:0050661">
    <property type="term" value="F:NADP binding"/>
    <property type="evidence" value="ECO:0007669"/>
    <property type="project" value="TreeGrafter"/>
</dbReference>
<dbReference type="InterPro" id="IPR008927">
    <property type="entry name" value="6-PGluconate_DH-like_C_sf"/>
</dbReference>
<evidence type="ECO:0000256" key="5">
    <source>
        <dbReference type="ARBA" id="ARBA00022857"/>
    </source>
</evidence>
<dbReference type="EMBL" id="FN869859">
    <property type="protein sequence ID" value="CCC81726.1"/>
    <property type="molecule type" value="Genomic_DNA"/>
</dbReference>
<evidence type="ECO:0000256" key="9">
    <source>
        <dbReference type="ARBA" id="ARBA00048196"/>
    </source>
</evidence>
<dbReference type="eggNOG" id="arCOG04139">
    <property type="taxonomic scope" value="Archaea"/>
</dbReference>
<dbReference type="InterPro" id="IPR013332">
    <property type="entry name" value="KPR_N"/>
</dbReference>
<evidence type="ECO:0000313" key="14">
    <source>
        <dbReference type="EMBL" id="CCC81726.1"/>
    </source>
</evidence>
<dbReference type="KEGG" id="ttn:TTX_1082"/>
<comment type="catalytic activity">
    <reaction evidence="9">
        <text>(R)-pantoate + NAD(+) = 2-dehydropantoate + NADH + H(+)</text>
        <dbReference type="Rhea" id="RHEA:61292"/>
        <dbReference type="ChEBI" id="CHEBI:11561"/>
        <dbReference type="ChEBI" id="CHEBI:15378"/>
        <dbReference type="ChEBI" id="CHEBI:15980"/>
        <dbReference type="ChEBI" id="CHEBI:57540"/>
        <dbReference type="ChEBI" id="CHEBI:57945"/>
    </reaction>
    <physiologicalReaction direction="right-to-left" evidence="9">
        <dbReference type="Rhea" id="RHEA:61294"/>
    </physiologicalReaction>
</comment>
<dbReference type="Pfam" id="PF02558">
    <property type="entry name" value="ApbA"/>
    <property type="match status" value="1"/>
</dbReference>
<evidence type="ECO:0000259" key="12">
    <source>
        <dbReference type="Pfam" id="PF02558"/>
    </source>
</evidence>
<dbReference type="GO" id="GO:0005737">
    <property type="term" value="C:cytoplasm"/>
    <property type="evidence" value="ECO:0007669"/>
    <property type="project" value="TreeGrafter"/>
</dbReference>
<dbReference type="AlphaFoldDB" id="G4RJI1"/>
<evidence type="ECO:0000259" key="13">
    <source>
        <dbReference type="Pfam" id="PF08546"/>
    </source>
</evidence>
<evidence type="ECO:0000256" key="1">
    <source>
        <dbReference type="ARBA" id="ARBA00004724"/>
    </source>
</evidence>
<feature type="domain" description="Ketopantoate reductase C-terminal" evidence="13">
    <location>
        <begin position="151"/>
        <end position="271"/>
    </location>
</feature>
<dbReference type="PATRIC" id="fig|768679.9.peg.1091"/>
<sequence>MYAIIGLGAVGSLLALFLNRAGHRPYVLARSRVRRVVWGGETYTLDVAYVDEVPDVEYTLVAVKAYDTEGVLPHIRGVPVIFQNGIGGLELVVERYGKGLGAVVTYGAYRSSDVVEVRGAGEIILPEDAGRLVDDLRNGGANVRAVPDVGPYRWLKTIVNAAINPVTALLRAPNGVVVEDPWARAVAEAAAREGGEVASRSGVRLPGDPVEETFRVAAATRWNLSSMYQDVARGGRTEVDYINGAIVRRGRELGVPTPVNETLWRLVKALEGRRTALLP</sequence>
<reference evidence="14 15" key="1">
    <citation type="journal article" date="2011" name="PLoS ONE">
        <title>The complete genome sequence of Thermoproteus tenax: a physiologically versatile member of the Crenarchaeota.</title>
        <authorList>
            <person name="Siebers B."/>
            <person name="Zaparty M."/>
            <person name="Raddatz G."/>
            <person name="Tjaden B."/>
            <person name="Albers S.V."/>
            <person name="Bell S.D."/>
            <person name="Blombach F."/>
            <person name="Kletzin A."/>
            <person name="Kyrpides N."/>
            <person name="Lanz C."/>
            <person name="Plagens A."/>
            <person name="Rampp M."/>
            <person name="Rosinus A."/>
            <person name="von Jan M."/>
            <person name="Makarova K.S."/>
            <person name="Klenk H.P."/>
            <person name="Schuster S.C."/>
            <person name="Hensel R."/>
        </authorList>
    </citation>
    <scope>NUCLEOTIDE SEQUENCE [LARGE SCALE GENOMIC DNA]</scope>
    <source>
        <strain evidence="15">ATCC 35583 / DSM 2078 / JCM 9277 / NBRC 100435 / Kra 1</strain>
    </source>
</reference>
<keyword evidence="11" id="KW-0173">Coenzyme A biosynthesis</keyword>
<evidence type="ECO:0000256" key="3">
    <source>
        <dbReference type="ARBA" id="ARBA00013014"/>
    </source>
</evidence>
<dbReference type="OrthoDB" id="201845at2157"/>
<keyword evidence="6 11" id="KW-0560">Oxidoreductase</keyword>
<comment type="function">
    <text evidence="10">Catalyzes the NAD(P)H-dependent reduction of ketopantoate into pantoic acid.</text>
</comment>
<keyword evidence="15" id="KW-1185">Reference proteome</keyword>
<evidence type="ECO:0000256" key="7">
    <source>
        <dbReference type="ARBA" id="ARBA00032024"/>
    </source>
</evidence>
<dbReference type="GO" id="GO:0015940">
    <property type="term" value="P:pantothenate biosynthetic process"/>
    <property type="evidence" value="ECO:0007669"/>
    <property type="project" value="InterPro"/>
</dbReference>
<dbReference type="Pfam" id="PF08546">
    <property type="entry name" value="ApbA_C"/>
    <property type="match status" value="1"/>
</dbReference>
<evidence type="ECO:0000256" key="11">
    <source>
        <dbReference type="RuleBase" id="RU362068"/>
    </source>
</evidence>
<dbReference type="GO" id="GO:0015937">
    <property type="term" value="P:coenzyme A biosynthetic process"/>
    <property type="evidence" value="ECO:0007669"/>
    <property type="project" value="UniProtKB-UniPathway"/>
</dbReference>
<dbReference type="GO" id="GO:0008677">
    <property type="term" value="F:2-dehydropantoate 2-reductase activity"/>
    <property type="evidence" value="ECO:0007669"/>
    <property type="project" value="UniProtKB-EC"/>
</dbReference>
<dbReference type="InterPro" id="IPR036291">
    <property type="entry name" value="NAD(P)-bd_dom_sf"/>
</dbReference>
<dbReference type="HOGENOM" id="CLU_031468_0_0_2"/>
<dbReference type="InterPro" id="IPR003710">
    <property type="entry name" value="ApbA"/>
</dbReference>
<dbReference type="STRING" id="768679.TTX_1082"/>